<dbReference type="PANTHER" id="PTHR43791:SF36">
    <property type="entry name" value="TRANSPORTER, PUTATIVE (AFU_ORTHOLOGUE AFUA_6G08340)-RELATED"/>
    <property type="match status" value="1"/>
</dbReference>
<keyword evidence="2" id="KW-0813">Transport</keyword>
<keyword evidence="3 6" id="KW-0812">Transmembrane</keyword>
<keyword evidence="9" id="KW-1185">Reference proteome</keyword>
<accession>A0A2J6SGG9</accession>
<dbReference type="Proteomes" id="UP000235371">
    <property type="component" value="Unassembled WGS sequence"/>
</dbReference>
<evidence type="ECO:0000256" key="6">
    <source>
        <dbReference type="SAM" id="Phobius"/>
    </source>
</evidence>
<name>A0A2J6SGG9_9HELO</name>
<dbReference type="InterPro" id="IPR036259">
    <property type="entry name" value="MFS_trans_sf"/>
</dbReference>
<dbReference type="GO" id="GO:0016020">
    <property type="term" value="C:membrane"/>
    <property type="evidence" value="ECO:0007669"/>
    <property type="project" value="UniProtKB-SubCell"/>
</dbReference>
<evidence type="ECO:0000256" key="1">
    <source>
        <dbReference type="ARBA" id="ARBA00004141"/>
    </source>
</evidence>
<dbReference type="OrthoDB" id="2250022at2759"/>
<organism evidence="8 9">
    <name type="scientific">Hyaloscypha bicolor E</name>
    <dbReference type="NCBI Taxonomy" id="1095630"/>
    <lineage>
        <taxon>Eukaryota</taxon>
        <taxon>Fungi</taxon>
        <taxon>Dikarya</taxon>
        <taxon>Ascomycota</taxon>
        <taxon>Pezizomycotina</taxon>
        <taxon>Leotiomycetes</taxon>
        <taxon>Helotiales</taxon>
        <taxon>Hyaloscyphaceae</taxon>
        <taxon>Hyaloscypha</taxon>
        <taxon>Hyaloscypha bicolor</taxon>
    </lineage>
</organism>
<evidence type="ECO:0000256" key="2">
    <source>
        <dbReference type="ARBA" id="ARBA00022448"/>
    </source>
</evidence>
<feature type="signal peptide" evidence="7">
    <location>
        <begin position="1"/>
        <end position="23"/>
    </location>
</feature>
<evidence type="ECO:0008006" key="10">
    <source>
        <dbReference type="Google" id="ProtNLM"/>
    </source>
</evidence>
<feature type="transmembrane region" description="Helical" evidence="6">
    <location>
        <begin position="49"/>
        <end position="71"/>
    </location>
</feature>
<dbReference type="STRING" id="1095630.A0A2J6SGG9"/>
<dbReference type="GeneID" id="36586905"/>
<dbReference type="Gene3D" id="1.20.1250.20">
    <property type="entry name" value="MFS general substrate transporter like domains"/>
    <property type="match status" value="1"/>
</dbReference>
<evidence type="ECO:0000256" key="5">
    <source>
        <dbReference type="ARBA" id="ARBA00023136"/>
    </source>
</evidence>
<dbReference type="InParanoid" id="A0A2J6SGG9"/>
<protein>
    <recommendedName>
        <fullName evidence="10">MFS general substrate transporter</fullName>
    </recommendedName>
</protein>
<dbReference type="EMBL" id="KZ613919">
    <property type="protein sequence ID" value="PMD49866.1"/>
    <property type="molecule type" value="Genomic_DNA"/>
</dbReference>
<keyword evidence="4 6" id="KW-1133">Transmembrane helix</keyword>
<dbReference type="SUPFAM" id="SSF103473">
    <property type="entry name" value="MFS general substrate transporter"/>
    <property type="match status" value="1"/>
</dbReference>
<comment type="subcellular location">
    <subcellularLocation>
        <location evidence="1">Membrane</location>
        <topology evidence="1">Multi-pass membrane protein</topology>
    </subcellularLocation>
</comment>
<evidence type="ECO:0000313" key="9">
    <source>
        <dbReference type="Proteomes" id="UP000235371"/>
    </source>
</evidence>
<sequence length="157" mass="17777">MRRLDRTLIPIVVLLFLLNILDPNNIANAKIAGLPDTLGISNSQYNTCLMIFYVGCKWTCHLYIGSLLMCYLKLRPSIYICCVIPAWSIVSMSQAFTRNFAGLSASRFILGLVEAPFLPAVFFLMSGWYKTRYTEKGSARGPDRWEIGLILEFLDSH</sequence>
<dbReference type="GO" id="GO:0022857">
    <property type="term" value="F:transmembrane transporter activity"/>
    <property type="evidence" value="ECO:0007669"/>
    <property type="project" value="TreeGrafter"/>
</dbReference>
<dbReference type="AlphaFoldDB" id="A0A2J6SGG9"/>
<evidence type="ECO:0000256" key="4">
    <source>
        <dbReference type="ARBA" id="ARBA00022989"/>
    </source>
</evidence>
<feature type="transmembrane region" description="Helical" evidence="6">
    <location>
        <begin position="108"/>
        <end position="129"/>
    </location>
</feature>
<evidence type="ECO:0000313" key="8">
    <source>
        <dbReference type="EMBL" id="PMD49866.1"/>
    </source>
</evidence>
<dbReference type="PANTHER" id="PTHR43791">
    <property type="entry name" value="PERMEASE-RELATED"/>
    <property type="match status" value="1"/>
</dbReference>
<keyword evidence="7" id="KW-0732">Signal</keyword>
<feature type="chain" id="PRO_5014458466" description="MFS general substrate transporter" evidence="7">
    <location>
        <begin position="24"/>
        <end position="157"/>
    </location>
</feature>
<keyword evidence="5 6" id="KW-0472">Membrane</keyword>
<proteinExistence type="predicted"/>
<evidence type="ECO:0000256" key="7">
    <source>
        <dbReference type="SAM" id="SignalP"/>
    </source>
</evidence>
<feature type="transmembrane region" description="Helical" evidence="6">
    <location>
        <begin position="78"/>
        <end position="96"/>
    </location>
</feature>
<evidence type="ECO:0000256" key="3">
    <source>
        <dbReference type="ARBA" id="ARBA00022692"/>
    </source>
</evidence>
<reference evidence="8 9" key="1">
    <citation type="submission" date="2016-04" db="EMBL/GenBank/DDBJ databases">
        <title>A degradative enzymes factory behind the ericoid mycorrhizal symbiosis.</title>
        <authorList>
            <consortium name="DOE Joint Genome Institute"/>
            <person name="Martino E."/>
            <person name="Morin E."/>
            <person name="Grelet G."/>
            <person name="Kuo A."/>
            <person name="Kohler A."/>
            <person name="Daghino S."/>
            <person name="Barry K."/>
            <person name="Choi C."/>
            <person name="Cichocki N."/>
            <person name="Clum A."/>
            <person name="Copeland A."/>
            <person name="Hainaut M."/>
            <person name="Haridas S."/>
            <person name="Labutti K."/>
            <person name="Lindquist E."/>
            <person name="Lipzen A."/>
            <person name="Khouja H.-R."/>
            <person name="Murat C."/>
            <person name="Ohm R."/>
            <person name="Olson A."/>
            <person name="Spatafora J."/>
            <person name="Veneault-Fourrey C."/>
            <person name="Henrissat B."/>
            <person name="Grigoriev I."/>
            <person name="Martin F."/>
            <person name="Perotto S."/>
        </authorList>
    </citation>
    <scope>NUCLEOTIDE SEQUENCE [LARGE SCALE GENOMIC DNA]</scope>
    <source>
        <strain evidence="8 9">E</strain>
    </source>
</reference>
<gene>
    <name evidence="8" type="ORF">K444DRAFT_604822</name>
</gene>
<dbReference type="RefSeq" id="XP_024726770.1">
    <property type="nucleotide sequence ID" value="XM_024878828.1"/>
</dbReference>